<keyword evidence="5 7" id="KW-0736">Signalosome</keyword>
<dbReference type="GO" id="GO:0000338">
    <property type="term" value="P:protein deneddylation"/>
    <property type="evidence" value="ECO:0007669"/>
    <property type="project" value="InterPro"/>
</dbReference>
<comment type="similarity">
    <text evidence="1 7">Belongs to the peptidase M67A family. CSN6 subfamily.</text>
</comment>
<evidence type="ECO:0000313" key="11">
    <source>
        <dbReference type="Proteomes" id="UP000248961"/>
    </source>
</evidence>
<evidence type="ECO:0000256" key="4">
    <source>
        <dbReference type="ARBA" id="ARBA00022490"/>
    </source>
</evidence>
<comment type="subcellular location">
    <subcellularLocation>
        <location evidence="7">Cytoplasm</location>
    </subcellularLocation>
    <subcellularLocation>
        <location evidence="7">Nucleus</location>
    </subcellularLocation>
</comment>
<feature type="region of interest" description="Disordered" evidence="8">
    <location>
        <begin position="295"/>
        <end position="317"/>
    </location>
</feature>
<keyword evidence="11" id="KW-1185">Reference proteome</keyword>
<gene>
    <name evidence="10" type="ORF">BO97DRAFT_387073</name>
</gene>
<reference evidence="10 11" key="1">
    <citation type="submission" date="2018-02" db="EMBL/GenBank/DDBJ databases">
        <title>The genomes of Aspergillus section Nigri reveals drivers in fungal speciation.</title>
        <authorList>
            <consortium name="DOE Joint Genome Institute"/>
            <person name="Vesth T.C."/>
            <person name="Nybo J."/>
            <person name="Theobald S."/>
            <person name="Brandl J."/>
            <person name="Frisvad J.C."/>
            <person name="Nielsen K.F."/>
            <person name="Lyhne E.K."/>
            <person name="Kogle M.E."/>
            <person name="Kuo A."/>
            <person name="Riley R."/>
            <person name="Clum A."/>
            <person name="Nolan M."/>
            <person name="Lipzen A."/>
            <person name="Salamov A."/>
            <person name="Henrissat B."/>
            <person name="Wiebenga A."/>
            <person name="De vries R.P."/>
            <person name="Grigoriev I.V."/>
            <person name="Mortensen U.H."/>
            <person name="Andersen M.R."/>
            <person name="Baker S.E."/>
        </authorList>
    </citation>
    <scope>NUCLEOTIDE SEQUENCE [LARGE SCALE GENOMIC DNA]</scope>
    <source>
        <strain evidence="10 11">CBS 101889</strain>
    </source>
</reference>
<comment type="function">
    <text evidence="7">Component of the COP9 signalosome complex (CSN), a complex involved in various cellular and developmental processes.</text>
</comment>
<feature type="region of interest" description="Disordered" evidence="8">
    <location>
        <begin position="390"/>
        <end position="416"/>
    </location>
</feature>
<dbReference type="Pfam" id="PF13012">
    <property type="entry name" value="MitMem_reg"/>
    <property type="match status" value="1"/>
</dbReference>
<dbReference type="GO" id="GO:0008180">
    <property type="term" value="C:COP9 signalosome"/>
    <property type="evidence" value="ECO:0007669"/>
    <property type="project" value="UniProtKB-UniRule"/>
</dbReference>
<evidence type="ECO:0000256" key="8">
    <source>
        <dbReference type="SAM" id="MobiDB-lite"/>
    </source>
</evidence>
<evidence type="ECO:0000259" key="9">
    <source>
        <dbReference type="PROSITE" id="PS50249"/>
    </source>
</evidence>
<dbReference type="PROSITE" id="PS50249">
    <property type="entry name" value="MPN"/>
    <property type="match status" value="1"/>
</dbReference>
<dbReference type="FunFam" id="3.40.140.10:FF:000055">
    <property type="entry name" value="COP9 signalosome complex subunit 6"/>
    <property type="match status" value="1"/>
</dbReference>
<feature type="compositionally biased region" description="Low complexity" evidence="8">
    <location>
        <begin position="224"/>
        <end position="233"/>
    </location>
</feature>
<dbReference type="InterPro" id="IPR024969">
    <property type="entry name" value="EIF3F/CSN6-like_C"/>
</dbReference>
<dbReference type="PANTHER" id="PTHR10540:SF8">
    <property type="entry name" value="COP9 SIGNALOSOME COMPLEX SUBUNIT 6"/>
    <property type="match status" value="1"/>
</dbReference>
<feature type="compositionally biased region" description="Low complexity" evidence="8">
    <location>
        <begin position="390"/>
        <end position="399"/>
    </location>
</feature>
<dbReference type="OrthoDB" id="1378at2759"/>
<evidence type="ECO:0000256" key="2">
    <source>
        <dbReference type="ARBA" id="ARBA00011098"/>
    </source>
</evidence>
<feature type="region of interest" description="Disordered" evidence="8">
    <location>
        <begin position="221"/>
        <end position="261"/>
    </location>
</feature>
<feature type="compositionally biased region" description="Gly residues" evidence="8">
    <location>
        <begin position="400"/>
        <end position="414"/>
    </location>
</feature>
<feature type="domain" description="MPN" evidence="9">
    <location>
        <begin position="20"/>
        <end position="164"/>
    </location>
</feature>
<dbReference type="Gene3D" id="3.40.140.10">
    <property type="entry name" value="Cytidine Deaminase, domain 2"/>
    <property type="match status" value="1"/>
</dbReference>
<dbReference type="GO" id="GO:0008237">
    <property type="term" value="F:metallopeptidase activity"/>
    <property type="evidence" value="ECO:0007669"/>
    <property type="project" value="InterPro"/>
</dbReference>
<dbReference type="InterPro" id="IPR037518">
    <property type="entry name" value="MPN"/>
</dbReference>
<keyword evidence="4 7" id="KW-0963">Cytoplasm</keyword>
<name>A0A395I2Z6_ASPHC</name>
<accession>A0A395I2Z6</accession>
<evidence type="ECO:0000256" key="5">
    <source>
        <dbReference type="ARBA" id="ARBA00022790"/>
    </source>
</evidence>
<dbReference type="PANTHER" id="PTHR10540">
    <property type="entry name" value="EUKARYOTIC TRANSLATION INITIATION FACTOR 3 SUBUNIT F-RELATED"/>
    <property type="match status" value="1"/>
</dbReference>
<proteinExistence type="inferred from homology"/>
<dbReference type="InterPro" id="IPR033859">
    <property type="entry name" value="MPN_CSN6"/>
</dbReference>
<dbReference type="STRING" id="1450537.A0A395I2Z6"/>
<dbReference type="VEuPathDB" id="FungiDB:BO97DRAFT_387073"/>
<feature type="compositionally biased region" description="Polar residues" evidence="8">
    <location>
        <begin position="234"/>
        <end position="244"/>
    </location>
</feature>
<evidence type="ECO:0000256" key="6">
    <source>
        <dbReference type="ARBA" id="ARBA00023242"/>
    </source>
</evidence>
<dbReference type="EMBL" id="KZ824275">
    <property type="protein sequence ID" value="RAL14440.1"/>
    <property type="molecule type" value="Genomic_DNA"/>
</dbReference>
<dbReference type="Proteomes" id="UP000248961">
    <property type="component" value="Unassembled WGS sequence"/>
</dbReference>
<comment type="subunit">
    <text evidence="2">Component of the COP9 signalosome (CSN) complex.</text>
</comment>
<evidence type="ECO:0000256" key="7">
    <source>
        <dbReference type="RuleBase" id="RU367006"/>
    </source>
</evidence>
<dbReference type="Pfam" id="PF01398">
    <property type="entry name" value="JAB"/>
    <property type="match status" value="1"/>
</dbReference>
<dbReference type="AlphaFoldDB" id="A0A395I2Z6"/>
<keyword evidence="6 7" id="KW-0539">Nucleus</keyword>
<protein>
    <recommendedName>
        <fullName evidence="3 7">COP9 signalosome complex subunit 6</fullName>
    </recommendedName>
</protein>
<evidence type="ECO:0000313" key="10">
    <source>
        <dbReference type="EMBL" id="RAL14440.1"/>
    </source>
</evidence>
<evidence type="ECO:0000256" key="1">
    <source>
        <dbReference type="ARBA" id="ARBA00010893"/>
    </source>
</evidence>
<dbReference type="GeneID" id="37197865"/>
<dbReference type="GO" id="GO:0005737">
    <property type="term" value="C:cytoplasm"/>
    <property type="evidence" value="ECO:0007669"/>
    <property type="project" value="UniProtKB-SubCell"/>
</dbReference>
<dbReference type="InterPro" id="IPR000555">
    <property type="entry name" value="JAMM/MPN+_dom"/>
</dbReference>
<dbReference type="CDD" id="cd08063">
    <property type="entry name" value="MPN_CSN6"/>
    <property type="match status" value="1"/>
</dbReference>
<organism evidence="10 11">
    <name type="scientific">Aspergillus homomorphus (strain CBS 101889)</name>
    <dbReference type="NCBI Taxonomy" id="1450537"/>
    <lineage>
        <taxon>Eukaryota</taxon>
        <taxon>Fungi</taxon>
        <taxon>Dikarya</taxon>
        <taxon>Ascomycota</taxon>
        <taxon>Pezizomycotina</taxon>
        <taxon>Eurotiomycetes</taxon>
        <taxon>Eurotiomycetidae</taxon>
        <taxon>Eurotiales</taxon>
        <taxon>Aspergillaceae</taxon>
        <taxon>Aspergillus</taxon>
        <taxon>Aspergillus subgen. Circumdati</taxon>
    </lineage>
</organism>
<sequence>MSDHPDSLVSLKASDSGLHIQLHPLILLTISDHITRHAARCQKGPIVGALLGQQNGREVTLEHAFECLVTEGPNGEAQLPDSWFIERVQQFKDVHKAPALDLVGWWSTCPSSGPNTSHLPIHRQILQQHNESAIFLAFHPADVTGASSSSGKLPLTIYESVYEGESTPNTNNTTNTMQVDSEEQPILSIKFRALPYSVETGEAEMIGIDTVARTARNAAVYPPTSSTDTSSLSQVPKTQGSSNDQQRKAEPQPNEPSDLLSPDEEELIASLNTRINAIRTLESRISLIKSYVSSISSTPTSTSTSTTTTTATPPTLSHPILRDINACLSHLSLLTPPQQSAFTAEALAQSTDVHLVALLGQLSHSISDMRELGKRTAILNYHRRTMAASSAAARKSGQSGVLGSGGGGGGGGGELHQLRMGGRFGDEILFPNRVGGGDGL</sequence>
<dbReference type="RefSeq" id="XP_025553594.1">
    <property type="nucleotide sequence ID" value="XM_025693576.1"/>
</dbReference>
<evidence type="ECO:0000256" key="3">
    <source>
        <dbReference type="ARBA" id="ARBA00014871"/>
    </source>
</evidence>